<protein>
    <submittedName>
        <fullName evidence="14">Cytochrome P450 71A1-like</fullName>
    </submittedName>
</protein>
<keyword evidence="15" id="KW-1185">Reference proteome</keyword>
<dbReference type="PANTHER" id="PTHR47955:SF22">
    <property type="entry name" value="CYTOCHROME P450 83B1-LIKE"/>
    <property type="match status" value="1"/>
</dbReference>
<gene>
    <name evidence="14" type="ORF">G2W53_029313</name>
</gene>
<evidence type="ECO:0000256" key="2">
    <source>
        <dbReference type="ARBA" id="ARBA00004167"/>
    </source>
</evidence>
<comment type="cofactor">
    <cofactor evidence="1 12">
        <name>heme</name>
        <dbReference type="ChEBI" id="CHEBI:30413"/>
    </cofactor>
</comment>
<dbReference type="Gene3D" id="1.10.630.10">
    <property type="entry name" value="Cytochrome P450"/>
    <property type="match status" value="1"/>
</dbReference>
<evidence type="ECO:0000256" key="4">
    <source>
        <dbReference type="ARBA" id="ARBA00022617"/>
    </source>
</evidence>
<name>A0A834WFM1_9FABA</name>
<dbReference type="FunFam" id="1.10.630.10:FF:000011">
    <property type="entry name" value="Cytochrome P450 83B1"/>
    <property type="match status" value="1"/>
</dbReference>
<dbReference type="PRINTS" id="PR00385">
    <property type="entry name" value="P450"/>
</dbReference>
<dbReference type="InterPro" id="IPR017972">
    <property type="entry name" value="Cyt_P450_CS"/>
</dbReference>
<keyword evidence="4 12" id="KW-0349">Heme</keyword>
<keyword evidence="5" id="KW-0812">Transmembrane</keyword>
<keyword evidence="8 13" id="KW-0560">Oxidoreductase</keyword>
<dbReference type="OrthoDB" id="2789670at2759"/>
<evidence type="ECO:0000313" key="14">
    <source>
        <dbReference type="EMBL" id="KAF7815344.1"/>
    </source>
</evidence>
<dbReference type="AlphaFoldDB" id="A0A834WFM1"/>
<dbReference type="Pfam" id="PF00067">
    <property type="entry name" value="p450"/>
    <property type="match status" value="1"/>
</dbReference>
<dbReference type="InterPro" id="IPR001128">
    <property type="entry name" value="Cyt_P450"/>
</dbReference>
<keyword evidence="11" id="KW-0472">Membrane</keyword>
<dbReference type="CDD" id="cd11072">
    <property type="entry name" value="CYP71-like"/>
    <property type="match status" value="1"/>
</dbReference>
<keyword evidence="7" id="KW-1133">Transmembrane helix</keyword>
<proteinExistence type="inferred from homology"/>
<evidence type="ECO:0000256" key="5">
    <source>
        <dbReference type="ARBA" id="ARBA00022692"/>
    </source>
</evidence>
<keyword evidence="6 12" id="KW-0479">Metal-binding</keyword>
<evidence type="ECO:0000256" key="10">
    <source>
        <dbReference type="ARBA" id="ARBA00023033"/>
    </source>
</evidence>
<accession>A0A834WFM1</accession>
<organism evidence="14 15">
    <name type="scientific">Senna tora</name>
    <dbReference type="NCBI Taxonomy" id="362788"/>
    <lineage>
        <taxon>Eukaryota</taxon>
        <taxon>Viridiplantae</taxon>
        <taxon>Streptophyta</taxon>
        <taxon>Embryophyta</taxon>
        <taxon>Tracheophyta</taxon>
        <taxon>Spermatophyta</taxon>
        <taxon>Magnoliopsida</taxon>
        <taxon>eudicotyledons</taxon>
        <taxon>Gunneridae</taxon>
        <taxon>Pentapetalae</taxon>
        <taxon>rosids</taxon>
        <taxon>fabids</taxon>
        <taxon>Fabales</taxon>
        <taxon>Fabaceae</taxon>
        <taxon>Caesalpinioideae</taxon>
        <taxon>Cassia clade</taxon>
        <taxon>Senna</taxon>
    </lineage>
</organism>
<dbReference type="GO" id="GO:0016705">
    <property type="term" value="F:oxidoreductase activity, acting on paired donors, with incorporation or reduction of molecular oxygen"/>
    <property type="evidence" value="ECO:0007669"/>
    <property type="project" value="InterPro"/>
</dbReference>
<dbReference type="InterPro" id="IPR036396">
    <property type="entry name" value="Cyt_P450_sf"/>
</dbReference>
<evidence type="ECO:0000256" key="1">
    <source>
        <dbReference type="ARBA" id="ARBA00001971"/>
    </source>
</evidence>
<evidence type="ECO:0000256" key="12">
    <source>
        <dbReference type="PIRSR" id="PIRSR602401-1"/>
    </source>
</evidence>
<evidence type="ECO:0000256" key="8">
    <source>
        <dbReference type="ARBA" id="ARBA00023002"/>
    </source>
</evidence>
<dbReference type="GO" id="GO:0004497">
    <property type="term" value="F:monooxygenase activity"/>
    <property type="evidence" value="ECO:0007669"/>
    <property type="project" value="UniProtKB-KW"/>
</dbReference>
<dbReference type="PRINTS" id="PR00463">
    <property type="entry name" value="EP450I"/>
</dbReference>
<dbReference type="Proteomes" id="UP000634136">
    <property type="component" value="Unassembled WGS sequence"/>
</dbReference>
<feature type="binding site" description="axial binding residue" evidence="12">
    <location>
        <position position="441"/>
    </location>
    <ligand>
        <name>heme</name>
        <dbReference type="ChEBI" id="CHEBI:30413"/>
    </ligand>
    <ligandPart>
        <name>Fe</name>
        <dbReference type="ChEBI" id="CHEBI:18248"/>
    </ligandPart>
</feature>
<dbReference type="GO" id="GO:0005506">
    <property type="term" value="F:iron ion binding"/>
    <property type="evidence" value="ECO:0007669"/>
    <property type="project" value="InterPro"/>
</dbReference>
<comment type="similarity">
    <text evidence="3 13">Belongs to the cytochrome P450 family.</text>
</comment>
<dbReference type="SUPFAM" id="SSF48264">
    <property type="entry name" value="Cytochrome P450"/>
    <property type="match status" value="1"/>
</dbReference>
<dbReference type="GO" id="GO:0016020">
    <property type="term" value="C:membrane"/>
    <property type="evidence" value="ECO:0007669"/>
    <property type="project" value="UniProtKB-SubCell"/>
</dbReference>
<keyword evidence="10 13" id="KW-0503">Monooxygenase</keyword>
<evidence type="ECO:0000313" key="15">
    <source>
        <dbReference type="Proteomes" id="UP000634136"/>
    </source>
</evidence>
<evidence type="ECO:0000256" key="11">
    <source>
        <dbReference type="ARBA" id="ARBA00023136"/>
    </source>
</evidence>
<sequence length="505" mass="57688">MDITMLFLILVFSSIFLLLIFTHKKTPKPPPGPPGLPLIGHFHHLHNSSPHHHLWQLSKTYGPLMSVRLGVKPILVVSSAKMAKQILKTQDLAFASRPSLLGSKTLSYNGLDVGFTQYGEYFKEMKKLCILHFFGSRPTRSSRTIREAEVSRMVSKILSQSGASSKIINVSEACMHLTSDLICRIAFGKRYGEEEEFRGLLIEAQNLLVEFYFTDYVPWLGWVDGVRGLLGRLEEAFKKLDVFYEQVIEDHLDPIRRQSHHHQHHDEDIIDIFLGIMEAHSFPFDLTMDHIKALLMNIFLAGTDPSAATIVWAMTSLIKNPQVMKKAQEEIRSVYGEKDFINEEDIQKLPYLKAIVKETLRLFPPSPLLLPRESMQKCNIEGYEIQPKTLVFVNAWAIARDPMVWEEAEMFDPERFLKCSPADFKGQDFELIPFGAGRRMCPGMQLGLVTVELALANLLHSFDWKLAEGLQEKDIDTEMRPGITVHKKNDLCLVVHNHKKNKIEN</sequence>
<dbReference type="GO" id="GO:0020037">
    <property type="term" value="F:heme binding"/>
    <property type="evidence" value="ECO:0007669"/>
    <property type="project" value="InterPro"/>
</dbReference>
<comment type="caution">
    <text evidence="14">The sequence shown here is derived from an EMBL/GenBank/DDBJ whole genome shotgun (WGS) entry which is preliminary data.</text>
</comment>
<dbReference type="EMBL" id="JAAIUW010000009">
    <property type="protein sequence ID" value="KAF7815344.1"/>
    <property type="molecule type" value="Genomic_DNA"/>
</dbReference>
<reference evidence="14" key="1">
    <citation type="submission" date="2020-09" db="EMBL/GenBank/DDBJ databases">
        <title>Genome-Enabled Discovery of Anthraquinone Biosynthesis in Senna tora.</title>
        <authorList>
            <person name="Kang S.-H."/>
            <person name="Pandey R.P."/>
            <person name="Lee C.-M."/>
            <person name="Sim J.-S."/>
            <person name="Jeong J.-T."/>
            <person name="Choi B.-S."/>
            <person name="Jung M."/>
            <person name="Ginzburg D."/>
            <person name="Zhao K."/>
            <person name="Won S.Y."/>
            <person name="Oh T.-J."/>
            <person name="Yu Y."/>
            <person name="Kim N.-H."/>
            <person name="Lee O.R."/>
            <person name="Lee T.-H."/>
            <person name="Bashyal P."/>
            <person name="Kim T.-S."/>
            <person name="Lee W.-H."/>
            <person name="Kawkins C."/>
            <person name="Kim C.-K."/>
            <person name="Kim J.S."/>
            <person name="Ahn B.O."/>
            <person name="Rhee S.Y."/>
            <person name="Sohng J.K."/>
        </authorList>
    </citation>
    <scope>NUCLEOTIDE SEQUENCE</scope>
    <source>
        <tissue evidence="14">Leaf</tissue>
    </source>
</reference>
<evidence type="ECO:0000256" key="13">
    <source>
        <dbReference type="RuleBase" id="RU000461"/>
    </source>
</evidence>
<evidence type="ECO:0000256" key="9">
    <source>
        <dbReference type="ARBA" id="ARBA00023004"/>
    </source>
</evidence>
<evidence type="ECO:0000256" key="6">
    <source>
        <dbReference type="ARBA" id="ARBA00022723"/>
    </source>
</evidence>
<dbReference type="PANTHER" id="PTHR47955">
    <property type="entry name" value="CYTOCHROME P450 FAMILY 71 PROTEIN"/>
    <property type="match status" value="1"/>
</dbReference>
<comment type="subcellular location">
    <subcellularLocation>
        <location evidence="2">Membrane</location>
        <topology evidence="2">Single-pass membrane protein</topology>
    </subcellularLocation>
</comment>
<keyword evidence="9 12" id="KW-0408">Iron</keyword>
<dbReference type="InterPro" id="IPR002401">
    <property type="entry name" value="Cyt_P450_E_grp-I"/>
</dbReference>
<evidence type="ECO:0000256" key="3">
    <source>
        <dbReference type="ARBA" id="ARBA00010617"/>
    </source>
</evidence>
<dbReference type="PROSITE" id="PS00086">
    <property type="entry name" value="CYTOCHROME_P450"/>
    <property type="match status" value="1"/>
</dbReference>
<evidence type="ECO:0000256" key="7">
    <source>
        <dbReference type="ARBA" id="ARBA00022989"/>
    </source>
</evidence>